<comment type="caution">
    <text evidence="11">The sequence shown here is derived from an EMBL/GenBank/DDBJ whole genome shotgun (WGS) entry which is preliminary data.</text>
</comment>
<evidence type="ECO:0000256" key="7">
    <source>
        <dbReference type="SAM" id="MobiDB-lite"/>
    </source>
</evidence>
<keyword evidence="5" id="KW-0012">Acyltransferase</keyword>
<dbReference type="CDD" id="cd00833">
    <property type="entry name" value="PKS"/>
    <property type="match status" value="1"/>
</dbReference>
<dbReference type="SUPFAM" id="SSF52151">
    <property type="entry name" value="FabD/lysophospholipase-like"/>
    <property type="match status" value="1"/>
</dbReference>
<evidence type="ECO:0000259" key="8">
    <source>
        <dbReference type="PROSITE" id="PS50075"/>
    </source>
</evidence>
<dbReference type="PROSITE" id="PS00012">
    <property type="entry name" value="PHOSPHOPANTETHEINE"/>
    <property type="match status" value="1"/>
</dbReference>
<gene>
    <name evidence="11" type="ORF">GCM10010358_75040</name>
</gene>
<evidence type="ECO:0000256" key="2">
    <source>
        <dbReference type="ARBA" id="ARBA00022553"/>
    </source>
</evidence>
<dbReference type="PROSITE" id="PS52004">
    <property type="entry name" value="KS3_2"/>
    <property type="match status" value="1"/>
</dbReference>
<dbReference type="InterPro" id="IPR049900">
    <property type="entry name" value="PKS_mFAS_DH"/>
</dbReference>
<dbReference type="InterPro" id="IPR050091">
    <property type="entry name" value="PKS_NRPS_Biosynth_Enz"/>
</dbReference>
<feature type="region of interest" description="N-terminal hotdog fold" evidence="6">
    <location>
        <begin position="889"/>
        <end position="1015"/>
    </location>
</feature>
<dbReference type="GO" id="GO:0044550">
    <property type="term" value="P:secondary metabolite biosynthetic process"/>
    <property type="evidence" value="ECO:0007669"/>
    <property type="project" value="TreeGrafter"/>
</dbReference>
<dbReference type="GO" id="GO:0004312">
    <property type="term" value="F:fatty acid synthase activity"/>
    <property type="evidence" value="ECO:0007669"/>
    <property type="project" value="TreeGrafter"/>
</dbReference>
<keyword evidence="1" id="KW-0596">Phosphopantetheine</keyword>
<dbReference type="InterPro" id="IPR009081">
    <property type="entry name" value="PP-bd_ACP"/>
</dbReference>
<reference evidence="11" key="2">
    <citation type="submission" date="2020-09" db="EMBL/GenBank/DDBJ databases">
        <authorList>
            <person name="Sun Q."/>
            <person name="Ohkuma M."/>
        </authorList>
    </citation>
    <scope>NUCLEOTIDE SEQUENCE</scope>
    <source>
        <strain evidence="11">JCM 4790</strain>
    </source>
</reference>
<keyword evidence="3" id="KW-0808">Transferase</keyword>
<keyword evidence="2" id="KW-0597">Phosphoprotein</keyword>
<feature type="region of interest" description="Disordered" evidence="7">
    <location>
        <begin position="1186"/>
        <end position="1220"/>
    </location>
</feature>
<evidence type="ECO:0000313" key="11">
    <source>
        <dbReference type="EMBL" id="GGY11705.1"/>
    </source>
</evidence>
<dbReference type="GO" id="GO:0006633">
    <property type="term" value="P:fatty acid biosynthetic process"/>
    <property type="evidence" value="ECO:0007669"/>
    <property type="project" value="InterPro"/>
</dbReference>
<dbReference type="PROSITE" id="PS52019">
    <property type="entry name" value="PKS_MFAS_DH"/>
    <property type="match status" value="1"/>
</dbReference>
<evidence type="ECO:0000313" key="12">
    <source>
        <dbReference type="Proteomes" id="UP000619244"/>
    </source>
</evidence>
<dbReference type="Pfam" id="PF00698">
    <property type="entry name" value="Acyl_transf_1"/>
    <property type="match status" value="1"/>
</dbReference>
<reference evidence="11" key="1">
    <citation type="journal article" date="2014" name="Int. J. Syst. Evol. Microbiol.">
        <title>Complete genome sequence of Corynebacterium casei LMG S-19264T (=DSM 44701T), isolated from a smear-ripened cheese.</title>
        <authorList>
            <consortium name="US DOE Joint Genome Institute (JGI-PGF)"/>
            <person name="Walter F."/>
            <person name="Albersmeier A."/>
            <person name="Kalinowski J."/>
            <person name="Ruckert C."/>
        </authorList>
    </citation>
    <scope>NUCLEOTIDE SEQUENCE</scope>
    <source>
        <strain evidence="11">JCM 4790</strain>
    </source>
</reference>
<dbReference type="Proteomes" id="UP000619244">
    <property type="component" value="Unassembled WGS sequence"/>
</dbReference>
<evidence type="ECO:0000256" key="6">
    <source>
        <dbReference type="PROSITE-ProRule" id="PRU01363"/>
    </source>
</evidence>
<dbReference type="SUPFAM" id="SSF53901">
    <property type="entry name" value="Thiolase-like"/>
    <property type="match status" value="1"/>
</dbReference>
<dbReference type="PANTHER" id="PTHR43775">
    <property type="entry name" value="FATTY ACID SYNTHASE"/>
    <property type="match status" value="1"/>
</dbReference>
<dbReference type="PROSITE" id="PS50075">
    <property type="entry name" value="CARRIER"/>
    <property type="match status" value="1"/>
</dbReference>
<accession>A0A918U8V8</accession>
<protein>
    <recommendedName>
        <fullName evidence="13">Acyltransferase domain-containing protein</fullName>
    </recommendedName>
</protein>
<dbReference type="SUPFAM" id="SSF47336">
    <property type="entry name" value="ACP-like"/>
    <property type="match status" value="1"/>
</dbReference>
<sequence length="1307" mass="136496">MRPKLSSTTPLAIVGMACRFPGIESTDDLWDVLVSGADMVTPVPRDRFDADACHATAPMTAGRTVSRHGGFLTDAFGFDREFFGVPPAAALAMDPQQRLLLHVVWEALESAGIPPTRLAGSRTGVFVGQATAEYADTDPRPDEPDVRAMTGSRLRAVTAGRISYALDLRGPSVVLDTACSSSLVAVHAARQSLLTGESDLCVAGGVNIILSPHDAIGYSQGGMLSPTGRCRFGDARADGFVRSEGVGAVVLKRLDDAVRDGDPVHAVLLGSAVTNDGASAGVPLRPSVAGQADMVRAACAAAGVAPGDLDYVEAHGPGTAVGDAVELEALAEAAGAGRPGDRPLLTGSVKTNIGHAEAAAGIAGLLKAVLILRHGVVPASLHLGEPHPLLTRDGFPVRVVTRARPLDPAGERALLGVSSFGLSGTNAHVVVGAHLPDPAPAGPAPADPVPESAGTGPHLLVLSARTAGSLRRLATRYADYLDEDGAGRHLPLRDVCAAAATRRDAHPHRLWATGADHDALVRALRALAAGEVTPDGGTGGAVPPGGRRVAFVFSGQGAQWAGMGRALYRSSPAFKATLDACDRAVRAELGWSVLDRLLSGPADLPTDVDVVQPVLWAVQVALAAAWRERGVRPELCMGHSMGEVAAARTAGALSLDDAAAVICRRSTLMQQTAGRGAMLAVELPADRAHRRAGTYGETVSVAVENAPTGTVLAGDPAALTALRGELERDGVLCRPVKVNVASHSPYMDPVREKLPRALDGLAPAPCGTALVSTVYGRPVEGPALTPAYWAENVRRPVRFAGTVRRVAEEAETVFVEVGPHPVLLAAMEETLGAGGAAVASLHRGCDEPAELVRAAGRIFAHGGRVDWHRWYGTAPRHVPSLPTYPWDTAPYRRASADPLPRTPPERRFDLADWGGTADWDGGIAVHGVAGVPPVVLLEALRETVREADGDGPFELRGIRLGGTPLPVDAAAGTTLRVTLEGPRDDRAVTVRASLPGAREPLLCAAGRAVRTVAGEPGPEGAGLLDAALARCRDHLPAHELYALARRHGYDIPEPFQGVEHLWRREGEAVARVRLPGPLPRAGWEVGLQTLLAARPRATSGSDDTAHIPVSFGSVRFHAPLEAEFWSVSRVRQDGKGRVTADVLLLSTDHRVLARFTGIRLRRLGPDRTARTPLSYLTALRRLAGGAARPAGRVRPVPPPRPAPRAPAPRGAPAPAPGAPGGGAADTLLTYAAELLGLPTAGLDPRLSLRELGLDSLMAARLRHHLRTVHGTELSAGRLLGTESLAELRAALGADDHRTGRCPVPVRE</sequence>
<dbReference type="Pfam" id="PF02801">
    <property type="entry name" value="Ketoacyl-synt_C"/>
    <property type="match status" value="1"/>
</dbReference>
<organism evidence="11 12">
    <name type="scientific">Streptomyces minutiscleroticus</name>
    <dbReference type="NCBI Taxonomy" id="68238"/>
    <lineage>
        <taxon>Bacteria</taxon>
        <taxon>Bacillati</taxon>
        <taxon>Actinomycetota</taxon>
        <taxon>Actinomycetes</taxon>
        <taxon>Kitasatosporales</taxon>
        <taxon>Streptomycetaceae</taxon>
        <taxon>Streptomyces</taxon>
    </lineage>
</organism>
<name>A0A918U8V8_9ACTN</name>
<dbReference type="GO" id="GO:0017000">
    <property type="term" value="P:antibiotic biosynthetic process"/>
    <property type="evidence" value="ECO:0007669"/>
    <property type="project" value="UniProtKB-KW"/>
</dbReference>
<proteinExistence type="predicted"/>
<feature type="compositionally biased region" description="Pro residues" evidence="7">
    <location>
        <begin position="1195"/>
        <end position="1217"/>
    </location>
</feature>
<dbReference type="InterPro" id="IPR016039">
    <property type="entry name" value="Thiolase-like"/>
</dbReference>
<evidence type="ECO:0000256" key="5">
    <source>
        <dbReference type="ARBA" id="ARBA00023315"/>
    </source>
</evidence>
<dbReference type="Pfam" id="PF00109">
    <property type="entry name" value="ketoacyl-synt"/>
    <property type="match status" value="1"/>
</dbReference>
<dbReference type="InterPro" id="IPR014030">
    <property type="entry name" value="Ketoacyl_synth_N"/>
</dbReference>
<keyword evidence="12" id="KW-1185">Reference proteome</keyword>
<dbReference type="SMART" id="SM00825">
    <property type="entry name" value="PKS_KS"/>
    <property type="match status" value="1"/>
</dbReference>
<dbReference type="PROSITE" id="PS51257">
    <property type="entry name" value="PROKAR_LIPOPROTEIN"/>
    <property type="match status" value="1"/>
</dbReference>
<dbReference type="Gene3D" id="3.30.70.3290">
    <property type="match status" value="1"/>
</dbReference>
<feature type="domain" description="Carrier" evidence="8">
    <location>
        <begin position="1218"/>
        <end position="1295"/>
    </location>
</feature>
<dbReference type="InterPro" id="IPR020806">
    <property type="entry name" value="PKS_PP-bd"/>
</dbReference>
<dbReference type="Pfam" id="PF14765">
    <property type="entry name" value="PS-DH"/>
    <property type="match status" value="1"/>
</dbReference>
<dbReference type="GO" id="GO:0004315">
    <property type="term" value="F:3-oxoacyl-[acyl-carrier-protein] synthase activity"/>
    <property type="evidence" value="ECO:0007669"/>
    <property type="project" value="InterPro"/>
</dbReference>
<dbReference type="InterPro" id="IPR020841">
    <property type="entry name" value="PKS_Beta-ketoAc_synthase_dom"/>
</dbReference>
<dbReference type="InterPro" id="IPR042104">
    <property type="entry name" value="PKS_dehydratase_sf"/>
</dbReference>
<evidence type="ECO:0000256" key="1">
    <source>
        <dbReference type="ARBA" id="ARBA00022450"/>
    </source>
</evidence>
<feature type="region of interest" description="C-terminal hotdog fold" evidence="6">
    <location>
        <begin position="1032"/>
        <end position="1169"/>
    </location>
</feature>
<dbReference type="InterPro" id="IPR016035">
    <property type="entry name" value="Acyl_Trfase/lysoPLipase"/>
</dbReference>
<evidence type="ECO:0008006" key="13">
    <source>
        <dbReference type="Google" id="ProtNLM"/>
    </source>
</evidence>
<dbReference type="InterPro" id="IPR001227">
    <property type="entry name" value="Ac_transferase_dom_sf"/>
</dbReference>
<dbReference type="InterPro" id="IPR014043">
    <property type="entry name" value="Acyl_transferase_dom"/>
</dbReference>
<dbReference type="Pfam" id="PF22621">
    <property type="entry name" value="CurL-like_PKS_C"/>
    <property type="match status" value="1"/>
</dbReference>
<evidence type="ECO:0000256" key="3">
    <source>
        <dbReference type="ARBA" id="ARBA00022679"/>
    </source>
</evidence>
<dbReference type="InterPro" id="IPR036736">
    <property type="entry name" value="ACP-like_sf"/>
</dbReference>
<dbReference type="Gene3D" id="1.10.1200.10">
    <property type="entry name" value="ACP-like"/>
    <property type="match status" value="1"/>
</dbReference>
<dbReference type="PANTHER" id="PTHR43775:SF37">
    <property type="entry name" value="SI:DKEY-61P9.11"/>
    <property type="match status" value="1"/>
</dbReference>
<dbReference type="SMART" id="SM00827">
    <property type="entry name" value="PKS_AT"/>
    <property type="match status" value="1"/>
</dbReference>
<dbReference type="Pfam" id="PF00550">
    <property type="entry name" value="PP-binding"/>
    <property type="match status" value="1"/>
</dbReference>
<dbReference type="InterPro" id="IPR016036">
    <property type="entry name" value="Malonyl_transacylase_ACP-bd"/>
</dbReference>
<evidence type="ECO:0000256" key="4">
    <source>
        <dbReference type="ARBA" id="ARBA00023194"/>
    </source>
</evidence>
<feature type="domain" description="Ketosynthase family 3 (KS3)" evidence="9">
    <location>
        <begin position="8"/>
        <end position="433"/>
    </location>
</feature>
<dbReference type="InterPro" id="IPR018201">
    <property type="entry name" value="Ketoacyl_synth_AS"/>
</dbReference>
<dbReference type="SMART" id="SM00823">
    <property type="entry name" value="PKS_PP"/>
    <property type="match status" value="1"/>
</dbReference>
<dbReference type="InterPro" id="IPR014031">
    <property type="entry name" value="Ketoacyl_synth_C"/>
</dbReference>
<dbReference type="Gene3D" id="3.10.129.110">
    <property type="entry name" value="Polyketide synthase dehydratase"/>
    <property type="match status" value="1"/>
</dbReference>
<dbReference type="FunFam" id="3.40.366.10:FF:000002">
    <property type="entry name" value="Probable polyketide synthase 2"/>
    <property type="match status" value="1"/>
</dbReference>
<dbReference type="GO" id="GO:0031177">
    <property type="term" value="F:phosphopantetheine binding"/>
    <property type="evidence" value="ECO:0007669"/>
    <property type="project" value="InterPro"/>
</dbReference>
<dbReference type="SUPFAM" id="SSF55048">
    <property type="entry name" value="Probable ACP-binding domain of malonyl-CoA ACP transacylase"/>
    <property type="match status" value="1"/>
</dbReference>
<feature type="domain" description="PKS/mFAS DH" evidence="10">
    <location>
        <begin position="889"/>
        <end position="1169"/>
    </location>
</feature>
<evidence type="ECO:0000259" key="9">
    <source>
        <dbReference type="PROSITE" id="PS52004"/>
    </source>
</evidence>
<evidence type="ECO:0000259" key="10">
    <source>
        <dbReference type="PROSITE" id="PS52019"/>
    </source>
</evidence>
<dbReference type="InterPro" id="IPR006162">
    <property type="entry name" value="Ppantetheine_attach_site"/>
</dbReference>
<dbReference type="PROSITE" id="PS00606">
    <property type="entry name" value="KS3_1"/>
    <property type="match status" value="1"/>
</dbReference>
<dbReference type="EMBL" id="BMVU01000080">
    <property type="protein sequence ID" value="GGY11705.1"/>
    <property type="molecule type" value="Genomic_DNA"/>
</dbReference>
<comment type="caution">
    <text evidence="6">Lacks conserved residue(s) required for the propagation of feature annotation.</text>
</comment>
<keyword evidence="4" id="KW-0045">Antibiotic biosynthesis</keyword>
<dbReference type="InterPro" id="IPR049551">
    <property type="entry name" value="PKS_DH_C"/>
</dbReference>
<dbReference type="Gene3D" id="3.40.366.10">
    <property type="entry name" value="Malonyl-Coenzyme A Acyl Carrier Protein, domain 2"/>
    <property type="match status" value="1"/>
</dbReference>
<dbReference type="Gene3D" id="3.40.47.10">
    <property type="match status" value="1"/>
</dbReference>